<feature type="binding site" evidence="7">
    <location>
        <position position="84"/>
    </location>
    <ligand>
        <name>Zn(2+)</name>
        <dbReference type="ChEBI" id="CHEBI:29105"/>
        <note>ligand shared between dimeric partners</note>
    </ligand>
</feature>
<name>A0A031LV72_9CREN</name>
<comment type="pathway">
    <text evidence="2 7">Amino-acid biosynthesis; L-histidine biosynthesis; L-histidine from 5-phospho-alpha-D-ribose 1-diphosphate: step 3/9.</text>
</comment>
<feature type="binding site" evidence="7">
    <location>
        <position position="100"/>
    </location>
    <ligand>
        <name>Zn(2+)</name>
        <dbReference type="ChEBI" id="CHEBI:29105"/>
        <note>ligand shared between dimeric partners</note>
    </ligand>
</feature>
<dbReference type="GO" id="GO:0008270">
    <property type="term" value="F:zinc ion binding"/>
    <property type="evidence" value="ECO:0007669"/>
    <property type="project" value="UniProtKB-UniRule"/>
</dbReference>
<evidence type="ECO:0000259" key="8">
    <source>
        <dbReference type="Pfam" id="PF01502"/>
    </source>
</evidence>
<dbReference type="NCBIfam" id="NF000768">
    <property type="entry name" value="PRK00051.1"/>
    <property type="match status" value="1"/>
</dbReference>
<evidence type="ECO:0000256" key="5">
    <source>
        <dbReference type="ARBA" id="ARBA00022801"/>
    </source>
</evidence>
<dbReference type="GO" id="GO:0004635">
    <property type="term" value="F:phosphoribosyl-AMP cyclohydrolase activity"/>
    <property type="evidence" value="ECO:0007669"/>
    <property type="project" value="UniProtKB-UniRule"/>
</dbReference>
<comment type="cofactor">
    <cofactor evidence="7">
        <name>Zn(2+)</name>
        <dbReference type="ChEBI" id="CHEBI:29105"/>
    </cofactor>
    <text evidence="7">Binds 1 zinc ion per subunit.</text>
</comment>
<dbReference type="AlphaFoldDB" id="A0A031LV72"/>
<comment type="subcellular location">
    <subcellularLocation>
        <location evidence="7">Cytoplasm</location>
    </subcellularLocation>
</comment>
<dbReference type="UniPathway" id="UPA00031">
    <property type="reaction ID" value="UER00008"/>
</dbReference>
<dbReference type="Proteomes" id="UP000024332">
    <property type="component" value="Unassembled WGS sequence"/>
</dbReference>
<reference evidence="9 10" key="1">
    <citation type="submission" date="2014-03" db="EMBL/GenBank/DDBJ databases">
        <title>Draft genome sequence of the novel thermoacidophilic archaea Acidianus copahuensis ALE1 strain, isolated from Copahue volcanic area in Neuquen Argentina.</title>
        <authorList>
            <person name="Urbieta M.S."/>
            <person name="Rascovan N."/>
            <person name="Castro C."/>
            <person name="Revale S."/>
            <person name="Giaveno M.A."/>
            <person name="Vazquez M.P."/>
            <person name="Donati E.R."/>
        </authorList>
    </citation>
    <scope>NUCLEOTIDE SEQUENCE [LARGE SCALE GENOMIC DNA]</scope>
    <source>
        <strain evidence="9 10">ALE1</strain>
    </source>
</reference>
<dbReference type="FunFam" id="3.10.20.810:FF:000001">
    <property type="entry name" value="Histidine biosynthesis bifunctional protein HisIE"/>
    <property type="match status" value="1"/>
</dbReference>
<accession>A0A031LV72</accession>
<comment type="subunit">
    <text evidence="7">Homodimer.</text>
</comment>
<dbReference type="Gene3D" id="3.10.20.810">
    <property type="entry name" value="Phosphoribosyl-AMP cyclohydrolase"/>
    <property type="match status" value="1"/>
</dbReference>
<dbReference type="OrthoDB" id="5853at2157"/>
<dbReference type="EC" id="3.5.4.19" evidence="7"/>
<proteinExistence type="inferred from homology"/>
<protein>
    <recommendedName>
        <fullName evidence="7">Phosphoribosyl-AMP cyclohydrolase</fullName>
        <shortName evidence="7">PRA-CH</shortName>
        <ecNumber evidence="7">3.5.4.19</ecNumber>
    </recommendedName>
</protein>
<comment type="similarity">
    <text evidence="7">Belongs to the PRA-CH family.</text>
</comment>
<keyword evidence="5 7" id="KW-0378">Hydrolase</keyword>
<keyword evidence="10" id="KW-1185">Reference proteome</keyword>
<feature type="binding site" evidence="7">
    <location>
        <position position="107"/>
    </location>
    <ligand>
        <name>Zn(2+)</name>
        <dbReference type="ChEBI" id="CHEBI:29105"/>
        <note>ligand shared between dimeric partners</note>
    </ligand>
</feature>
<evidence type="ECO:0000256" key="2">
    <source>
        <dbReference type="ARBA" id="ARBA00005169"/>
    </source>
</evidence>
<evidence type="ECO:0000256" key="6">
    <source>
        <dbReference type="ARBA" id="ARBA00023102"/>
    </source>
</evidence>
<dbReference type="InterPro" id="IPR002496">
    <property type="entry name" value="PRib_AMP_CycHydrolase_dom"/>
</dbReference>
<evidence type="ECO:0000256" key="1">
    <source>
        <dbReference type="ARBA" id="ARBA00000024"/>
    </source>
</evidence>
<keyword evidence="3 7" id="KW-0963">Cytoplasm</keyword>
<dbReference type="HAMAP" id="MF_01021">
    <property type="entry name" value="HisI"/>
    <property type="match status" value="1"/>
</dbReference>
<dbReference type="PANTHER" id="PTHR42945:SF1">
    <property type="entry name" value="HISTIDINE BIOSYNTHESIS BIFUNCTIONAL PROTEIN HIS7"/>
    <property type="match status" value="1"/>
</dbReference>
<dbReference type="GO" id="GO:0000287">
    <property type="term" value="F:magnesium ion binding"/>
    <property type="evidence" value="ECO:0007669"/>
    <property type="project" value="UniProtKB-UniRule"/>
</dbReference>
<dbReference type="Pfam" id="PF01502">
    <property type="entry name" value="PRA-CH"/>
    <property type="match status" value="1"/>
</dbReference>
<dbReference type="InterPro" id="IPR026660">
    <property type="entry name" value="PRA-CH"/>
</dbReference>
<comment type="catalytic activity">
    <reaction evidence="1 7">
        <text>1-(5-phospho-beta-D-ribosyl)-5'-AMP + H2O = 1-(5-phospho-beta-D-ribosyl)-5-[(5-phospho-beta-D-ribosylamino)methylideneamino]imidazole-4-carboxamide</text>
        <dbReference type="Rhea" id="RHEA:20049"/>
        <dbReference type="ChEBI" id="CHEBI:15377"/>
        <dbReference type="ChEBI" id="CHEBI:58435"/>
        <dbReference type="ChEBI" id="CHEBI:59457"/>
        <dbReference type="EC" id="3.5.4.19"/>
    </reaction>
</comment>
<keyword evidence="7" id="KW-0479">Metal-binding</keyword>
<comment type="caution">
    <text evidence="9">The sequence shown here is derived from an EMBL/GenBank/DDBJ whole genome shotgun (WGS) entry which is preliminary data.</text>
</comment>
<dbReference type="STRING" id="1160895.CM19_02165"/>
<sequence>MTEEEAKKIVNSMNFRHEMNTVISVLQDVETKEILMVGNMNREALYLTLTTGKTHFWSLTRKTIWMKGETSGHYQIVEDVLIDCDEDAVVVKVRPEGPTCHTGNKSCFYRSFKVFLANQ</sequence>
<evidence type="ECO:0000313" key="10">
    <source>
        <dbReference type="Proteomes" id="UP000024332"/>
    </source>
</evidence>
<comment type="function">
    <text evidence="7">Catalyzes the hydrolysis of the adenine ring of phosphoribosyl-AMP.</text>
</comment>
<dbReference type="SUPFAM" id="SSF141734">
    <property type="entry name" value="HisI-like"/>
    <property type="match status" value="1"/>
</dbReference>
<gene>
    <name evidence="7" type="primary">hisI</name>
    <name evidence="9" type="ORF">CM19_02165</name>
</gene>
<dbReference type="GO" id="GO:0004636">
    <property type="term" value="F:phosphoribosyl-ATP diphosphatase activity"/>
    <property type="evidence" value="ECO:0007669"/>
    <property type="project" value="UniProtKB-ARBA"/>
</dbReference>
<keyword evidence="4 7" id="KW-0028">Amino-acid biosynthesis</keyword>
<feature type="binding site" evidence="7">
    <location>
        <position position="83"/>
    </location>
    <ligand>
        <name>Mg(2+)</name>
        <dbReference type="ChEBI" id="CHEBI:18420"/>
    </ligand>
</feature>
<keyword evidence="6 7" id="KW-0368">Histidine biosynthesis</keyword>
<keyword evidence="7" id="KW-0460">Magnesium</keyword>
<dbReference type="InterPro" id="IPR038019">
    <property type="entry name" value="PRib_AMP_CycHydrolase_sf"/>
</dbReference>
<dbReference type="GO" id="GO:0005737">
    <property type="term" value="C:cytoplasm"/>
    <property type="evidence" value="ECO:0007669"/>
    <property type="project" value="UniProtKB-SubCell"/>
</dbReference>
<comment type="cofactor">
    <cofactor evidence="7">
        <name>Mg(2+)</name>
        <dbReference type="ChEBI" id="CHEBI:18420"/>
    </cofactor>
    <text evidence="7">Binds 1 Mg(2+) ion per subunit.</text>
</comment>
<evidence type="ECO:0000256" key="3">
    <source>
        <dbReference type="ARBA" id="ARBA00022490"/>
    </source>
</evidence>
<feature type="domain" description="Phosphoribosyl-AMP cyclohydrolase" evidence="8">
    <location>
        <begin position="36"/>
        <end position="109"/>
    </location>
</feature>
<evidence type="ECO:0000313" key="9">
    <source>
        <dbReference type="EMBL" id="EZQ11033.1"/>
    </source>
</evidence>
<keyword evidence="7" id="KW-0862">Zinc</keyword>
<dbReference type="EMBL" id="JFZT01000017">
    <property type="protein sequence ID" value="EZQ11033.1"/>
    <property type="molecule type" value="Genomic_DNA"/>
</dbReference>
<evidence type="ECO:0000256" key="4">
    <source>
        <dbReference type="ARBA" id="ARBA00022605"/>
    </source>
</evidence>
<feature type="binding site" evidence="7">
    <location>
        <position position="85"/>
    </location>
    <ligand>
        <name>Mg(2+)</name>
        <dbReference type="ChEBI" id="CHEBI:18420"/>
    </ligand>
</feature>
<feature type="binding site" evidence="7">
    <location>
        <position position="87"/>
    </location>
    <ligand>
        <name>Mg(2+)</name>
        <dbReference type="ChEBI" id="CHEBI:18420"/>
    </ligand>
</feature>
<organism evidence="9 10">
    <name type="scientific">Candidatus Acidianus copahuensis</name>
    <dbReference type="NCBI Taxonomy" id="1160895"/>
    <lineage>
        <taxon>Archaea</taxon>
        <taxon>Thermoproteota</taxon>
        <taxon>Thermoprotei</taxon>
        <taxon>Sulfolobales</taxon>
        <taxon>Sulfolobaceae</taxon>
        <taxon>Acidianus</taxon>
    </lineage>
</organism>
<dbReference type="GO" id="GO:0000105">
    <property type="term" value="P:L-histidine biosynthetic process"/>
    <property type="evidence" value="ECO:0007669"/>
    <property type="project" value="UniProtKB-UniRule"/>
</dbReference>
<dbReference type="PANTHER" id="PTHR42945">
    <property type="entry name" value="HISTIDINE BIOSYNTHESIS BIFUNCTIONAL PROTEIN"/>
    <property type="match status" value="1"/>
</dbReference>
<dbReference type="RefSeq" id="WP_048098873.1">
    <property type="nucleotide sequence ID" value="NZ_JFZT01000017.1"/>
</dbReference>
<evidence type="ECO:0000256" key="7">
    <source>
        <dbReference type="HAMAP-Rule" id="MF_01021"/>
    </source>
</evidence>